<evidence type="ECO:0000256" key="1">
    <source>
        <dbReference type="ARBA" id="ARBA00007789"/>
    </source>
</evidence>
<gene>
    <name evidence="3" type="ORF">C0J00_04850</name>
</gene>
<dbReference type="GO" id="GO:0005829">
    <property type="term" value="C:cytosol"/>
    <property type="evidence" value="ECO:0007669"/>
    <property type="project" value="TreeGrafter"/>
</dbReference>
<evidence type="ECO:0000313" key="3">
    <source>
        <dbReference type="EMBL" id="AUW96479.1"/>
    </source>
</evidence>
<keyword evidence="4" id="KW-1185">Reference proteome</keyword>
<dbReference type="NCBIfam" id="TIGR03558">
    <property type="entry name" value="oxido_grp_1"/>
    <property type="match status" value="1"/>
</dbReference>
<dbReference type="KEGG" id="splr:C0J00_04850"/>
<organism evidence="3 4">
    <name type="scientific">Streptococcus pluranimalium</name>
    <dbReference type="NCBI Taxonomy" id="82348"/>
    <lineage>
        <taxon>Bacteria</taxon>
        <taxon>Bacillati</taxon>
        <taxon>Bacillota</taxon>
        <taxon>Bacilli</taxon>
        <taxon>Lactobacillales</taxon>
        <taxon>Streptococcaceae</taxon>
        <taxon>Streptococcus</taxon>
    </lineage>
</organism>
<dbReference type="Gene3D" id="3.20.20.30">
    <property type="entry name" value="Luciferase-like domain"/>
    <property type="match status" value="1"/>
</dbReference>
<dbReference type="InterPro" id="IPR011251">
    <property type="entry name" value="Luciferase-like_dom"/>
</dbReference>
<dbReference type="EMBL" id="CP025536">
    <property type="protein sequence ID" value="AUW96479.1"/>
    <property type="molecule type" value="Genomic_DNA"/>
</dbReference>
<dbReference type="InterPro" id="IPR050766">
    <property type="entry name" value="Bact_Lucif_Oxidored"/>
</dbReference>
<dbReference type="Proteomes" id="UP000238956">
    <property type="component" value="Chromosome"/>
</dbReference>
<dbReference type="AlphaFoldDB" id="A0A2L0D4G5"/>
<comment type="similarity">
    <text evidence="1">To bacterial alkanal monooxygenase alpha and beta chains.</text>
</comment>
<name>A0A2L0D4G5_9STRE</name>
<dbReference type="GO" id="GO:0016705">
    <property type="term" value="F:oxidoreductase activity, acting on paired donors, with incorporation or reduction of molecular oxygen"/>
    <property type="evidence" value="ECO:0007669"/>
    <property type="project" value="InterPro"/>
</dbReference>
<reference evidence="3 4" key="2">
    <citation type="submission" date="2018-02" db="EMBL/GenBank/DDBJ databases">
        <title>Whole genome sequencing analysis of Streptococcus pluranimalium isolated from cattle infected mastitis in China.</title>
        <authorList>
            <person name="Zhang J.-R."/>
            <person name="Hu G.-Z."/>
        </authorList>
    </citation>
    <scope>NUCLEOTIDE SEQUENCE [LARGE SCALE GENOMIC DNA]</scope>
    <source>
        <strain evidence="3 4">TH11417</strain>
    </source>
</reference>
<reference evidence="3 4" key="1">
    <citation type="submission" date="2017-12" db="EMBL/GenBank/DDBJ databases">
        <authorList>
            <person name="Hurst M.R.H."/>
        </authorList>
    </citation>
    <scope>NUCLEOTIDE SEQUENCE [LARGE SCALE GENOMIC DNA]</scope>
    <source>
        <strain evidence="3 4">TH11417</strain>
    </source>
</reference>
<dbReference type="InterPro" id="IPR036661">
    <property type="entry name" value="Luciferase-like_sf"/>
</dbReference>
<evidence type="ECO:0000259" key="2">
    <source>
        <dbReference type="Pfam" id="PF00296"/>
    </source>
</evidence>
<dbReference type="PANTHER" id="PTHR30137">
    <property type="entry name" value="LUCIFERASE-LIKE MONOOXYGENASE"/>
    <property type="match status" value="1"/>
</dbReference>
<dbReference type="PANTHER" id="PTHR30137:SF6">
    <property type="entry name" value="LUCIFERASE-LIKE MONOOXYGENASE"/>
    <property type="match status" value="1"/>
</dbReference>
<dbReference type="Pfam" id="PF00296">
    <property type="entry name" value="Bac_luciferase"/>
    <property type="match status" value="1"/>
</dbReference>
<dbReference type="SUPFAM" id="SSF51679">
    <property type="entry name" value="Bacterial luciferase-like"/>
    <property type="match status" value="1"/>
</dbReference>
<dbReference type="InterPro" id="IPR019949">
    <property type="entry name" value="CmoO-like"/>
</dbReference>
<evidence type="ECO:0000313" key="4">
    <source>
        <dbReference type="Proteomes" id="UP000238956"/>
    </source>
</evidence>
<protein>
    <submittedName>
        <fullName evidence="3">LLM class flavin-dependent oxidoreductase</fullName>
    </submittedName>
</protein>
<dbReference type="OrthoDB" id="9780518at2"/>
<proteinExistence type="predicted"/>
<sequence>MKLSVLNLAPLREGQGFKEAMDDLVDLAQKVEGMGYERYWIAEHHNSKTIASSATQLLIQRTLDQTKTIRVGSGGVMLPNHTPYIVAEQYGTLETLYPNRVDLGLGRAPGTDQQTARAIRRTDNLNPHFEEDIMELQGYFADTLPVHAYPAAGLDVPLYILGSSTDSAHLAAKLGLPYVFAAHFAPRMLMEAVAIYRREFKPSETLAEPYVILCANVIMADTDEEAQRLATTQTISFAGIVTNRAQKLQPPKESDEAVWEAILPSGEVPHFGPVAFSAQLSHTRIKQAVSQMTACTFVGDKASVAAQIKAMQKQVSFDELMAHSNIFDQEAQAHSYQLLADVVDQEFADE</sequence>
<feature type="domain" description="Luciferase-like" evidence="2">
    <location>
        <begin position="1"/>
        <end position="313"/>
    </location>
</feature>
<dbReference type="FunFam" id="3.20.20.30:FF:000002">
    <property type="entry name" value="LLM class flavin-dependent oxidoreductase"/>
    <property type="match status" value="1"/>
</dbReference>
<accession>A0A2L0D4G5</accession>